<dbReference type="EMBL" id="DWXG01000018">
    <property type="protein sequence ID" value="HJB97406.1"/>
    <property type="molecule type" value="Genomic_DNA"/>
</dbReference>
<evidence type="ECO:0000313" key="2">
    <source>
        <dbReference type="Proteomes" id="UP000826793"/>
    </source>
</evidence>
<sequence length="161" mass="18898">MKLYFEQRPFSWEDMYTIYDETDQRAYQVKAEPDKKCNWIILENRNGMEIGRVKCWKNLFGTWKFQILQDETPIGTVEKIRAHGITRYILNCNRWRVYGNILGFEYDVFDGKYLVMHAGNEDNAYPGKYVIDTSYSNNEQAALLVALAMEAANSTLPSRKK</sequence>
<proteinExistence type="predicted"/>
<dbReference type="SUPFAM" id="SSF54518">
    <property type="entry name" value="Tubby C-terminal domain-like"/>
    <property type="match status" value="1"/>
</dbReference>
<dbReference type="InterPro" id="IPR007612">
    <property type="entry name" value="LOR"/>
</dbReference>
<accession>A0A9D2MVM5</accession>
<organism evidence="1 2">
    <name type="scientific">Candidatus Acutalibacter pullicola</name>
    <dbReference type="NCBI Taxonomy" id="2838417"/>
    <lineage>
        <taxon>Bacteria</taxon>
        <taxon>Bacillati</taxon>
        <taxon>Bacillota</taxon>
        <taxon>Clostridia</taxon>
        <taxon>Eubacteriales</taxon>
        <taxon>Acutalibacteraceae</taxon>
        <taxon>Acutalibacter</taxon>
    </lineage>
</organism>
<reference evidence="1" key="1">
    <citation type="journal article" date="2021" name="PeerJ">
        <title>Extensive microbial diversity within the chicken gut microbiome revealed by metagenomics and culture.</title>
        <authorList>
            <person name="Gilroy R."/>
            <person name="Ravi A."/>
            <person name="Getino M."/>
            <person name="Pursley I."/>
            <person name="Horton D.L."/>
            <person name="Alikhan N.F."/>
            <person name="Baker D."/>
            <person name="Gharbi K."/>
            <person name="Hall N."/>
            <person name="Watson M."/>
            <person name="Adriaenssens E.M."/>
            <person name="Foster-Nyarko E."/>
            <person name="Jarju S."/>
            <person name="Secka A."/>
            <person name="Antonio M."/>
            <person name="Oren A."/>
            <person name="Chaudhuri R.R."/>
            <person name="La Ragione R."/>
            <person name="Hildebrand F."/>
            <person name="Pallen M.J."/>
        </authorList>
    </citation>
    <scope>NUCLEOTIDE SEQUENCE</scope>
    <source>
        <strain evidence="1">CHK185-1770</strain>
    </source>
</reference>
<dbReference type="AlphaFoldDB" id="A0A9D2MVM5"/>
<name>A0A9D2MVM5_9FIRM</name>
<dbReference type="Proteomes" id="UP000826793">
    <property type="component" value="Unassembled WGS sequence"/>
</dbReference>
<dbReference type="InterPro" id="IPR025659">
    <property type="entry name" value="Tubby-like_C"/>
</dbReference>
<protein>
    <submittedName>
        <fullName evidence="1">Uncharacterized protein</fullName>
    </submittedName>
</protein>
<gene>
    <name evidence="1" type="ORF">H9710_02370</name>
</gene>
<evidence type="ECO:0000313" key="1">
    <source>
        <dbReference type="EMBL" id="HJB97406.1"/>
    </source>
</evidence>
<comment type="caution">
    <text evidence="1">The sequence shown here is derived from an EMBL/GenBank/DDBJ whole genome shotgun (WGS) entry which is preliminary data.</text>
</comment>
<reference evidence="1" key="2">
    <citation type="submission" date="2021-04" db="EMBL/GenBank/DDBJ databases">
        <authorList>
            <person name="Gilroy R."/>
        </authorList>
    </citation>
    <scope>NUCLEOTIDE SEQUENCE</scope>
    <source>
        <strain evidence="1">CHK185-1770</strain>
    </source>
</reference>
<dbReference type="Pfam" id="PF04525">
    <property type="entry name" value="LOR"/>
    <property type="match status" value="1"/>
</dbReference>